<accession>A0A0G0RZP6</accession>
<reference evidence="1 2" key="1">
    <citation type="journal article" date="2015" name="Nature">
        <title>rRNA introns, odd ribosomes, and small enigmatic genomes across a large radiation of phyla.</title>
        <authorList>
            <person name="Brown C.T."/>
            <person name="Hug L.A."/>
            <person name="Thomas B.C."/>
            <person name="Sharon I."/>
            <person name="Castelle C.J."/>
            <person name="Singh A."/>
            <person name="Wilkins M.J."/>
            <person name="Williams K.H."/>
            <person name="Banfield J.F."/>
        </authorList>
    </citation>
    <scope>NUCLEOTIDE SEQUENCE [LARGE SCALE GENOMIC DNA]</scope>
</reference>
<proteinExistence type="predicted"/>
<gene>
    <name evidence="1" type="ORF">UT61_C0062G0005</name>
</gene>
<protein>
    <submittedName>
        <fullName evidence="1">Uncharacterized protein</fullName>
    </submittedName>
</protein>
<organism evidence="1 2">
    <name type="scientific">Candidatus Woesebacteria bacterium GW2011_GWA1_39_8</name>
    <dbReference type="NCBI Taxonomy" id="1618552"/>
    <lineage>
        <taxon>Bacteria</taxon>
        <taxon>Candidatus Woeseibacteriota</taxon>
    </lineage>
</organism>
<sequence>MTYFTKKPISKVLKSGVKFDYDFETKLLKVKDLLLDGEVALTKVQRYSLRRFNTRIDQSTPIKIVYRKGAAKNAKK</sequence>
<dbReference type="AlphaFoldDB" id="A0A0G0RZP6"/>
<dbReference type="EMBL" id="LBXL01000062">
    <property type="protein sequence ID" value="KKR27905.1"/>
    <property type="molecule type" value="Genomic_DNA"/>
</dbReference>
<comment type="caution">
    <text evidence="1">The sequence shown here is derived from an EMBL/GenBank/DDBJ whole genome shotgun (WGS) entry which is preliminary data.</text>
</comment>
<name>A0A0G0RZP6_9BACT</name>
<evidence type="ECO:0000313" key="2">
    <source>
        <dbReference type="Proteomes" id="UP000034793"/>
    </source>
</evidence>
<dbReference type="Proteomes" id="UP000034793">
    <property type="component" value="Unassembled WGS sequence"/>
</dbReference>
<evidence type="ECO:0000313" key="1">
    <source>
        <dbReference type="EMBL" id="KKR27905.1"/>
    </source>
</evidence>